<protein>
    <recommendedName>
        <fullName evidence="4">Plastid lipid-associated protein/fibrillin conserved domain-containing protein</fullName>
    </recommendedName>
</protein>
<dbReference type="AlphaFoldDB" id="A0AAD3CUU8"/>
<feature type="domain" description="Plastid lipid-associated protein/fibrillin conserved" evidence="4">
    <location>
        <begin position="58"/>
        <end position="265"/>
    </location>
</feature>
<dbReference type="EMBL" id="BLLK01000045">
    <property type="protein sequence ID" value="GFH50999.1"/>
    <property type="molecule type" value="Genomic_DNA"/>
</dbReference>
<keyword evidence="3" id="KW-0732">Signal</keyword>
<organism evidence="5 6">
    <name type="scientific">Chaetoceros tenuissimus</name>
    <dbReference type="NCBI Taxonomy" id="426638"/>
    <lineage>
        <taxon>Eukaryota</taxon>
        <taxon>Sar</taxon>
        <taxon>Stramenopiles</taxon>
        <taxon>Ochrophyta</taxon>
        <taxon>Bacillariophyta</taxon>
        <taxon>Coscinodiscophyceae</taxon>
        <taxon>Chaetocerotophycidae</taxon>
        <taxon>Chaetocerotales</taxon>
        <taxon>Chaetocerotaceae</taxon>
        <taxon>Chaetoceros</taxon>
    </lineage>
</organism>
<comment type="caution">
    <text evidence="5">The sequence shown here is derived from an EMBL/GenBank/DDBJ whole genome shotgun (WGS) entry which is preliminary data.</text>
</comment>
<sequence>MRFLALLFLSFAAQTCAFVLSRPANQRTNVKFFSSAPSDVDSSMDMPQDIGDDEERQSMKRKLIQLCASYDRGYGASASAKQKVNDLVAELELMNPTPINAAEGVDGEYTGDEIPLKGAWRMVWTTALDVLNLGANPVAAPGSIYQVIDPPIATNIIDFIPRAQTLLPTNFPSSLLRAEVKTRTSKRASNSNRVGLVFEAVSLKPVEVFGMKADMLPPFSVNFPQIKFEDIPGVDPETAPGFFDVTYLDDDMLIIKQNAPGGYFVSVKVDDYDP</sequence>
<dbReference type="InterPro" id="IPR039633">
    <property type="entry name" value="PAP"/>
</dbReference>
<evidence type="ECO:0000259" key="4">
    <source>
        <dbReference type="Pfam" id="PF04755"/>
    </source>
</evidence>
<proteinExistence type="predicted"/>
<name>A0AAD3CUU8_9STRA</name>
<feature type="signal peptide" evidence="3">
    <location>
        <begin position="1"/>
        <end position="17"/>
    </location>
</feature>
<dbReference type="InterPro" id="IPR006843">
    <property type="entry name" value="PAP/fibrillin_dom"/>
</dbReference>
<evidence type="ECO:0000313" key="6">
    <source>
        <dbReference type="Proteomes" id="UP001054902"/>
    </source>
</evidence>
<dbReference type="Proteomes" id="UP001054902">
    <property type="component" value="Unassembled WGS sequence"/>
</dbReference>
<evidence type="ECO:0000256" key="2">
    <source>
        <dbReference type="ARBA" id="ARBA00022640"/>
    </source>
</evidence>
<feature type="chain" id="PRO_5041913005" description="Plastid lipid-associated protein/fibrillin conserved domain-containing protein" evidence="3">
    <location>
        <begin position="18"/>
        <end position="274"/>
    </location>
</feature>
<accession>A0AAD3CUU8</accession>
<evidence type="ECO:0000313" key="5">
    <source>
        <dbReference type="EMBL" id="GFH50999.1"/>
    </source>
</evidence>
<keyword evidence="2" id="KW-0934">Plastid</keyword>
<comment type="subcellular location">
    <subcellularLocation>
        <location evidence="1">Plastid</location>
    </subcellularLocation>
</comment>
<dbReference type="GO" id="GO:0009536">
    <property type="term" value="C:plastid"/>
    <property type="evidence" value="ECO:0007669"/>
    <property type="project" value="UniProtKB-SubCell"/>
</dbReference>
<keyword evidence="6" id="KW-1185">Reference proteome</keyword>
<reference evidence="5 6" key="1">
    <citation type="journal article" date="2021" name="Sci. Rep.">
        <title>The genome of the diatom Chaetoceros tenuissimus carries an ancient integrated fragment of an extant virus.</title>
        <authorList>
            <person name="Hongo Y."/>
            <person name="Kimura K."/>
            <person name="Takaki Y."/>
            <person name="Yoshida Y."/>
            <person name="Baba S."/>
            <person name="Kobayashi G."/>
            <person name="Nagasaki K."/>
            <person name="Hano T."/>
            <person name="Tomaru Y."/>
        </authorList>
    </citation>
    <scope>NUCLEOTIDE SEQUENCE [LARGE SCALE GENOMIC DNA]</scope>
    <source>
        <strain evidence="5 6">NIES-3715</strain>
    </source>
</reference>
<gene>
    <name evidence="5" type="ORF">CTEN210_07475</name>
</gene>
<evidence type="ECO:0000256" key="3">
    <source>
        <dbReference type="SAM" id="SignalP"/>
    </source>
</evidence>
<dbReference type="Pfam" id="PF04755">
    <property type="entry name" value="PAP_fibrillin"/>
    <property type="match status" value="1"/>
</dbReference>
<dbReference type="PANTHER" id="PTHR31906">
    <property type="entry name" value="PLASTID-LIPID-ASSOCIATED PROTEIN 4, CHLOROPLASTIC-RELATED"/>
    <property type="match status" value="1"/>
</dbReference>
<evidence type="ECO:0000256" key="1">
    <source>
        <dbReference type="ARBA" id="ARBA00004474"/>
    </source>
</evidence>